<keyword evidence="6" id="KW-1185">Reference proteome</keyword>
<feature type="non-terminal residue" evidence="5">
    <location>
        <position position="238"/>
    </location>
</feature>
<evidence type="ECO:0000313" key="6">
    <source>
        <dbReference type="Proteomes" id="UP001211907"/>
    </source>
</evidence>
<dbReference type="EC" id="1.14.11.27" evidence="2"/>
<evidence type="ECO:0000256" key="2">
    <source>
        <dbReference type="ARBA" id="ARBA00013246"/>
    </source>
</evidence>
<gene>
    <name evidence="5" type="primary">JHD1_1</name>
    <name evidence="5" type="ORF">HK100_002982</name>
</gene>
<dbReference type="EMBL" id="JADGJH010001710">
    <property type="protein sequence ID" value="KAJ3110619.1"/>
    <property type="molecule type" value="Genomic_DNA"/>
</dbReference>
<proteinExistence type="predicted"/>
<name>A0AAD5SW56_9FUNG</name>
<organism evidence="5 6">
    <name type="scientific">Physocladia obscura</name>
    <dbReference type="NCBI Taxonomy" id="109957"/>
    <lineage>
        <taxon>Eukaryota</taxon>
        <taxon>Fungi</taxon>
        <taxon>Fungi incertae sedis</taxon>
        <taxon>Chytridiomycota</taxon>
        <taxon>Chytridiomycota incertae sedis</taxon>
        <taxon>Chytridiomycetes</taxon>
        <taxon>Chytridiales</taxon>
        <taxon>Chytriomycetaceae</taxon>
        <taxon>Physocladia</taxon>
    </lineage>
</organism>
<accession>A0AAD5SW56</accession>
<dbReference type="SUPFAM" id="SSF51197">
    <property type="entry name" value="Clavaminate synthase-like"/>
    <property type="match status" value="1"/>
</dbReference>
<sequence length="238" mass="27610">MIDYNEKNRAAVEDEHKYVKLLHTKRFAKNKFLYVDGHSVTLEWIRAFGFKEPFLVESPDGLEMRMPPASLTVDQVADACGRNKIIDAMEVLTQADKQMTLDDWAKYFTEPIEKRKRLLNVISLEIGSTKLAQLIERPRIVRELDWTEIVWPPRDSKSEFPHVQLYYIPTNLLFAVDFGGSSVFYHILSGEKIFYFIRPTPVNLKKYEKWSSSPDQSKVFLGDEVKECIEVRISAGNT</sequence>
<dbReference type="PANTHER" id="PTHR23123">
    <property type="entry name" value="PHD/F-BOX CONTAINING PROTEIN"/>
    <property type="match status" value="1"/>
</dbReference>
<evidence type="ECO:0000313" key="5">
    <source>
        <dbReference type="EMBL" id="KAJ3110619.1"/>
    </source>
</evidence>
<dbReference type="GO" id="GO:0046872">
    <property type="term" value="F:metal ion binding"/>
    <property type="evidence" value="ECO:0007669"/>
    <property type="project" value="UniProtKB-KW"/>
</dbReference>
<dbReference type="InterPro" id="IPR050690">
    <property type="entry name" value="JHDM1_Histone_Demethylase"/>
</dbReference>
<evidence type="ECO:0000256" key="3">
    <source>
        <dbReference type="ARBA" id="ARBA00022723"/>
    </source>
</evidence>
<dbReference type="GO" id="GO:0140680">
    <property type="term" value="F:histone H3K36me/H3K36me2 demethylase activity"/>
    <property type="evidence" value="ECO:0007669"/>
    <property type="project" value="UniProtKB-EC"/>
</dbReference>
<keyword evidence="3" id="KW-0479">Metal-binding</keyword>
<protein>
    <recommendedName>
        <fullName evidence="2">[histone H3]-dimethyl-L-lysine(36) demethylase</fullName>
        <ecNumber evidence="2">1.14.11.27</ecNumber>
    </recommendedName>
</protein>
<reference evidence="5" key="1">
    <citation type="submission" date="2020-05" db="EMBL/GenBank/DDBJ databases">
        <title>Phylogenomic resolution of chytrid fungi.</title>
        <authorList>
            <person name="Stajich J.E."/>
            <person name="Amses K."/>
            <person name="Simmons R."/>
            <person name="Seto K."/>
            <person name="Myers J."/>
            <person name="Bonds A."/>
            <person name="Quandt C.A."/>
            <person name="Barry K."/>
            <person name="Liu P."/>
            <person name="Grigoriev I."/>
            <person name="Longcore J.E."/>
            <person name="James T.Y."/>
        </authorList>
    </citation>
    <scope>NUCLEOTIDE SEQUENCE</scope>
    <source>
        <strain evidence="5">JEL0513</strain>
    </source>
</reference>
<comment type="catalytic activity">
    <reaction evidence="4">
        <text>N(6),N(6)-dimethyl-L-lysyl(36)-[histone H3] + 2 2-oxoglutarate + 2 O2 = L-lysyl(36)-[histone H3] + 2 formaldehyde + 2 succinate + 2 CO2</text>
        <dbReference type="Rhea" id="RHEA:42032"/>
        <dbReference type="Rhea" id="RHEA-COMP:9785"/>
        <dbReference type="Rhea" id="RHEA-COMP:9787"/>
        <dbReference type="ChEBI" id="CHEBI:15379"/>
        <dbReference type="ChEBI" id="CHEBI:16526"/>
        <dbReference type="ChEBI" id="CHEBI:16810"/>
        <dbReference type="ChEBI" id="CHEBI:16842"/>
        <dbReference type="ChEBI" id="CHEBI:29969"/>
        <dbReference type="ChEBI" id="CHEBI:30031"/>
        <dbReference type="ChEBI" id="CHEBI:61976"/>
        <dbReference type="EC" id="1.14.11.27"/>
    </reaction>
</comment>
<evidence type="ECO:0000256" key="1">
    <source>
        <dbReference type="ARBA" id="ARBA00001954"/>
    </source>
</evidence>
<evidence type="ECO:0000256" key="4">
    <source>
        <dbReference type="ARBA" id="ARBA00047915"/>
    </source>
</evidence>
<dbReference type="Proteomes" id="UP001211907">
    <property type="component" value="Unassembled WGS sequence"/>
</dbReference>
<dbReference type="Gene3D" id="2.60.120.650">
    <property type="entry name" value="Cupin"/>
    <property type="match status" value="1"/>
</dbReference>
<dbReference type="AlphaFoldDB" id="A0AAD5SW56"/>
<comment type="caution">
    <text evidence="5">The sequence shown here is derived from an EMBL/GenBank/DDBJ whole genome shotgun (WGS) entry which is preliminary data.</text>
</comment>
<comment type="cofactor">
    <cofactor evidence="1">
        <name>Fe(2+)</name>
        <dbReference type="ChEBI" id="CHEBI:29033"/>
    </cofactor>
</comment>